<protein>
    <submittedName>
        <fullName evidence="2">Uncharacterized protein</fullName>
    </submittedName>
</protein>
<keyword evidence="1" id="KW-1133">Transmembrane helix</keyword>
<dbReference type="EMBL" id="CP000554">
    <property type="protein sequence ID" value="ABM79367.1"/>
    <property type="molecule type" value="Genomic_DNA"/>
</dbReference>
<accession>A2CD07</accession>
<dbReference type="STRING" id="59922.P9303_26371"/>
<proteinExistence type="predicted"/>
<keyword evidence="1" id="KW-0812">Transmembrane</keyword>
<sequence>MFTRSHCLEVLANVDLANCDYKNVVAITFWAQIAVILMMFIWNDVT</sequence>
<gene>
    <name evidence="2" type="ordered locus">P9303_26371</name>
</gene>
<keyword evidence="1" id="KW-0472">Membrane</keyword>
<evidence type="ECO:0000256" key="1">
    <source>
        <dbReference type="SAM" id="Phobius"/>
    </source>
</evidence>
<evidence type="ECO:0000313" key="2">
    <source>
        <dbReference type="EMBL" id="ABM79367.1"/>
    </source>
</evidence>
<dbReference type="KEGG" id="pmf:P9303_26371"/>
<dbReference type="Proteomes" id="UP000002274">
    <property type="component" value="Chromosome"/>
</dbReference>
<feature type="transmembrane region" description="Helical" evidence="1">
    <location>
        <begin position="24"/>
        <end position="42"/>
    </location>
</feature>
<organism evidence="2 3">
    <name type="scientific">Prochlorococcus marinus (strain MIT 9303)</name>
    <dbReference type="NCBI Taxonomy" id="59922"/>
    <lineage>
        <taxon>Bacteria</taxon>
        <taxon>Bacillati</taxon>
        <taxon>Cyanobacteriota</taxon>
        <taxon>Cyanophyceae</taxon>
        <taxon>Synechococcales</taxon>
        <taxon>Prochlorococcaceae</taxon>
        <taxon>Prochlorococcus</taxon>
    </lineage>
</organism>
<dbReference type="AlphaFoldDB" id="A2CD07"/>
<dbReference type="HOGENOM" id="CLU_3187694_0_0_3"/>
<name>A2CD07_PROM3</name>
<reference evidence="2 3" key="1">
    <citation type="journal article" date="2007" name="PLoS Genet.">
        <title>Patterns and implications of gene gain and loss in the evolution of Prochlorococcus.</title>
        <authorList>
            <person name="Kettler G.C."/>
            <person name="Martiny A.C."/>
            <person name="Huang K."/>
            <person name="Zucker J."/>
            <person name="Coleman M.L."/>
            <person name="Rodrigue S."/>
            <person name="Chen F."/>
            <person name="Lapidus A."/>
            <person name="Ferriera S."/>
            <person name="Johnson J."/>
            <person name="Steglich C."/>
            <person name="Church G.M."/>
            <person name="Richardson P."/>
            <person name="Chisholm S.W."/>
        </authorList>
    </citation>
    <scope>NUCLEOTIDE SEQUENCE [LARGE SCALE GENOMIC DNA]</scope>
    <source>
        <strain evidence="2 3">MIT 9303</strain>
    </source>
</reference>
<evidence type="ECO:0000313" key="3">
    <source>
        <dbReference type="Proteomes" id="UP000002274"/>
    </source>
</evidence>